<feature type="compositionally biased region" description="Polar residues" evidence="1">
    <location>
        <begin position="66"/>
        <end position="80"/>
    </location>
</feature>
<dbReference type="KEGG" id="dzi:111289248"/>
<sequence>MAHSTLAAPEPNASSNSLDPILKKLQNPITTTTKTSHPITPDSDPLIPSTKPFFMTDYFSKLNLNYKTPTPQKPISNQHNQPPPSGDIHLQAKAMTVSADADSSRFSLIKANYLPHKTAKESLNENVRKTSKDLDKKKEQHHQISVLISTTKEKQVKNLHEGHHDMKKASASLGRKTSFCGSLGELADTLANCGVKIVSVDMPPFMQIHAVDCARKTHDSLENFTCRTLALTLKKVRNTDN</sequence>
<evidence type="ECO:0000313" key="2">
    <source>
        <dbReference type="Proteomes" id="UP000515121"/>
    </source>
</evidence>
<evidence type="ECO:0000313" key="3">
    <source>
        <dbReference type="RefSeq" id="XP_022735856.1"/>
    </source>
</evidence>
<dbReference type="OrthoDB" id="6506078at2759"/>
<keyword evidence="2" id="KW-1185">Reference proteome</keyword>
<dbReference type="Proteomes" id="UP000515121">
    <property type="component" value="Unplaced"/>
</dbReference>
<organism evidence="2 3">
    <name type="scientific">Durio zibethinus</name>
    <name type="common">Durian</name>
    <dbReference type="NCBI Taxonomy" id="66656"/>
    <lineage>
        <taxon>Eukaryota</taxon>
        <taxon>Viridiplantae</taxon>
        <taxon>Streptophyta</taxon>
        <taxon>Embryophyta</taxon>
        <taxon>Tracheophyta</taxon>
        <taxon>Spermatophyta</taxon>
        <taxon>Magnoliopsida</taxon>
        <taxon>eudicotyledons</taxon>
        <taxon>Gunneridae</taxon>
        <taxon>Pentapetalae</taxon>
        <taxon>rosids</taxon>
        <taxon>malvids</taxon>
        <taxon>Malvales</taxon>
        <taxon>Malvaceae</taxon>
        <taxon>Helicteroideae</taxon>
        <taxon>Durio</taxon>
    </lineage>
</organism>
<dbReference type="AlphaFoldDB" id="A0A6P5Y7D6"/>
<gene>
    <name evidence="3" type="primary">LOC111289248</name>
</gene>
<proteinExistence type="predicted"/>
<accession>A0A6P5Y7D6</accession>
<name>A0A6P5Y7D6_DURZI</name>
<feature type="region of interest" description="Disordered" evidence="1">
    <location>
        <begin position="1"/>
        <end position="47"/>
    </location>
</feature>
<dbReference type="RefSeq" id="XP_022735856.1">
    <property type="nucleotide sequence ID" value="XM_022880121.1"/>
</dbReference>
<feature type="compositionally biased region" description="Low complexity" evidence="1">
    <location>
        <begin position="28"/>
        <end position="41"/>
    </location>
</feature>
<evidence type="ECO:0000256" key="1">
    <source>
        <dbReference type="SAM" id="MobiDB-lite"/>
    </source>
</evidence>
<feature type="region of interest" description="Disordered" evidence="1">
    <location>
        <begin position="66"/>
        <end position="88"/>
    </location>
</feature>
<reference evidence="3" key="1">
    <citation type="submission" date="2025-08" db="UniProtKB">
        <authorList>
            <consortium name="RefSeq"/>
        </authorList>
    </citation>
    <scope>IDENTIFICATION</scope>
    <source>
        <tissue evidence="3">Fruit stalk</tissue>
    </source>
</reference>
<dbReference type="GeneID" id="111289248"/>
<protein>
    <submittedName>
        <fullName evidence="3">Uncharacterized protein LOC111289248</fullName>
    </submittedName>
</protein>